<accession>A0A2S8F4Q9</accession>
<dbReference type="Gene3D" id="3.40.50.10420">
    <property type="entry name" value="NagB/RpiA/CoA transferase-like"/>
    <property type="match status" value="1"/>
</dbReference>
<dbReference type="EMBL" id="PUIB01000028">
    <property type="protein sequence ID" value="PQO27117.1"/>
    <property type="molecule type" value="Genomic_DNA"/>
</dbReference>
<reference evidence="2 3" key="1">
    <citation type="submission" date="2018-02" db="EMBL/GenBank/DDBJ databases">
        <title>Comparative genomes isolates from brazilian mangrove.</title>
        <authorList>
            <person name="Araujo J.E."/>
            <person name="Taketani R.G."/>
            <person name="Silva M.C.P."/>
            <person name="Loureco M.V."/>
            <person name="Andreote F.D."/>
        </authorList>
    </citation>
    <scope>NUCLEOTIDE SEQUENCE [LARGE SCALE GENOMIC DNA]</scope>
    <source>
        <strain evidence="2 3">NAP PRIS-MGV</strain>
    </source>
</reference>
<dbReference type="SUPFAM" id="SSF100950">
    <property type="entry name" value="NagB/RpiA/CoA transferase-like"/>
    <property type="match status" value="1"/>
</dbReference>
<evidence type="ECO:0000259" key="1">
    <source>
        <dbReference type="Pfam" id="PF02589"/>
    </source>
</evidence>
<dbReference type="OrthoDB" id="9794157at2"/>
<dbReference type="InterPro" id="IPR037171">
    <property type="entry name" value="NagB/RpiA_transferase-like"/>
</dbReference>
<comment type="caution">
    <text evidence="2">The sequence shown here is derived from an EMBL/GenBank/DDBJ whole genome shotgun (WGS) entry which is preliminary data.</text>
</comment>
<evidence type="ECO:0000313" key="2">
    <source>
        <dbReference type="EMBL" id="PQO27117.1"/>
    </source>
</evidence>
<organism evidence="2 3">
    <name type="scientific">Blastopirellula marina</name>
    <dbReference type="NCBI Taxonomy" id="124"/>
    <lineage>
        <taxon>Bacteria</taxon>
        <taxon>Pseudomonadati</taxon>
        <taxon>Planctomycetota</taxon>
        <taxon>Planctomycetia</taxon>
        <taxon>Pirellulales</taxon>
        <taxon>Pirellulaceae</taxon>
        <taxon>Blastopirellula</taxon>
    </lineage>
</organism>
<dbReference type="PANTHER" id="PTHR43682">
    <property type="entry name" value="LACTATE UTILIZATION PROTEIN C"/>
    <property type="match status" value="1"/>
</dbReference>
<name>A0A2S8F4Q9_9BACT</name>
<dbReference type="InterPro" id="IPR024185">
    <property type="entry name" value="FTHF_cligase-like_sf"/>
</dbReference>
<protein>
    <recommendedName>
        <fullName evidence="1">LUD domain-containing protein</fullName>
    </recommendedName>
</protein>
<sequence length="201" mass="21618">MSSKEQILKAVRNQMVPSVDLPSLEQDWIQYGDPVAHFGDVLAAVGGTAVVVEGIDGLAEALGELPVYVEAKKTVSCIEGLQGTVDLERVDDPHNLEDVDFALLPGEFAVAENAAVWVTDAAIRQRVVLFIPQHVGLVLHCPSGQVEDAIVNNMAEAYQKLTWQANQFGCFVSGPSKTADIEQSLVIGAHGARSLHVFFVL</sequence>
<dbReference type="AlphaFoldDB" id="A0A2S8F4Q9"/>
<dbReference type="PANTHER" id="PTHR43682:SF1">
    <property type="entry name" value="LACTATE UTILIZATION PROTEIN C"/>
    <property type="match status" value="1"/>
</dbReference>
<dbReference type="RefSeq" id="WP_105359695.1">
    <property type="nucleotide sequence ID" value="NZ_PUIB01000028.1"/>
</dbReference>
<dbReference type="Proteomes" id="UP000239388">
    <property type="component" value="Unassembled WGS sequence"/>
</dbReference>
<gene>
    <name evidence="2" type="ORF">C5Y98_28110</name>
</gene>
<dbReference type="InterPro" id="IPR003741">
    <property type="entry name" value="LUD_dom"/>
</dbReference>
<proteinExistence type="predicted"/>
<evidence type="ECO:0000313" key="3">
    <source>
        <dbReference type="Proteomes" id="UP000239388"/>
    </source>
</evidence>
<dbReference type="Pfam" id="PF02589">
    <property type="entry name" value="LUD_dom"/>
    <property type="match status" value="1"/>
</dbReference>
<feature type="domain" description="LUD" evidence="1">
    <location>
        <begin position="85"/>
        <end position="200"/>
    </location>
</feature>